<keyword evidence="4" id="KW-0325">Glycoprotein</keyword>
<sequence>MSKYILIIITLCFLRVTPLAAQLEGGSQDADETNKFRAIDFDGQFISDVIEYKGKILAFGKGTIYTYNPVDEKINILIDKIELEAEVASSGEFVGIYSMMINEKLFDVLVYNFYDQNRDILGAGYAVLNDPKHFNFENKGEILEFIPEGQGYYVEKVNGKTALATGGIGESSYSIVRDVFSLREFKHGTISSNVLFFVDYKTSDLKTPILYKIAMGESPTNVSGVTELYSHDLTIFNDNAVFVSAAKDLTTATGEKGETVKVIESGLGMKNLFTFGEDIFCSFIPGDQQIYVFDSKFELIRKVSGLGPDGKFLTNGLNNVLNLTPNLVALETENLEVLLFDSELNQLNENNIITSEFPLLNVGLVDKLAFLSTRSLTNPPIEEVSVLDISKGVTDLQFKLEVPVAGYSVHDTYAKTTSGFYHAAANKKNGFEVFIKNEKGFQVAEEIVNTGYEQAVLEQLKILEVLPEYSTYPKRILNFNGTIYSLSHLQMPESYSNAEAQEAGFNTAVRDMNFLYKLNRRPGIPSPSSFSVDENAAAGTVLGTISATDQDDDNLSFQLVSGTGSTDNSKVTLSGSELTLAEIPDYETDTLWTIRVQVKDPHGDSRSRTITIDINDVNDPPTGLDLTTEYVSENLSIGDPVAGIETVDEDETDNFTYSLAVSNTDPGIADADNLSFSISDSVLVSNTTFDISLKSEYFITLEVSDKGGATYQQAFVINITEENEVPTDILLDNSSIAENLTERTLVGTLDTEDADANDDNDDTDDVDFTYALVSGNGDDHNDSFEISSDSLYAIQSFDFEATPNLSIRIQTTDPNMATFSKVLGISVTDANDPPTGIVLSSDSIDENLNSGAVVGVLDGEDPDEIEEFSFTLTDEANFPDNTAFSINANNELIQSAEGLNFENQNIYEIKLQLTDKEGESIDSVFTIHVVDINDAPADITLSENTVNEEVNNAIVGQLTVIDEDVSDNHTFGLPKDSLCNDKFQILTGNELALSAPLNFEVDDQLYEIYVEVSDISGAVFGKIFEIELLDVNDPVDTLIMKRTIIKGGLSFEEKVSNIELRDEDLGNNISNFYPREDYVLSLVDNSNFPDNSNFQITYLTEDGLYALEAATDLTFDVSADNLYEIKMEVINLDVSYEQSFTIELVSESTNTPPTEISISNDSVLSVATVGTEIGILSSEDDEADTHTYSLASDNSNNDNELFSIATDRLILEANLKDSTNDSFIVAVISEDNGGLSLVEEITIHVKEFEDSTPPQITGVTGGDRSVQDDKNSYEISGSVTDDIFIESVELEYGPVTSNEFTKKDIVELDGGQFASSIPTEQGDAFGLKARIIAVDTSGNSTASDTVYFYREISSSNALATLPQENIGKGKKSADYRMFSVPYNIETQNRSIRDIFETSLGETYSDGNFKVYHWNAESESYEEFLSIGNIEAGEAYWFSTILEEPVINFGDGNVFPYKTGNKAVWNLKAGWNQIGNPYPVSIDWNLIQSTYPEISDLYSFGSEGYTAQATLAPHQGAFVLAQEDISITADVSNNLVQRKNPIASSSTASLELAFKLTQGELNAVGGVAMHKEASDGLDGLDQANPPALGNHVEISFKQPESIWDNYRWDVVREKDYHVWSFKVNVQNKDQFSSLSWDASDFLQGQFYLVDLAGLQKIDLTQQSVYQFRGGKQRQFKLVYDRFSTGRFDLGTSMIGVPYPNPFKTDLFVPVNISDQNNSEVTIEVMDLSGKIVAKKSWNSELKDGYQLLSFGSTDDPTLLSGGVYLYQLTIKENSTTVEKMGRIIKH</sequence>
<evidence type="ECO:0000256" key="5">
    <source>
        <dbReference type="SAM" id="SignalP"/>
    </source>
</evidence>
<feature type="domain" description="Cadherin" evidence="6">
    <location>
        <begin position="933"/>
        <end position="1036"/>
    </location>
</feature>
<protein>
    <submittedName>
        <fullName evidence="7">Cadherin</fullName>
    </submittedName>
</protein>
<feature type="domain" description="Cadherin" evidence="6">
    <location>
        <begin position="631"/>
        <end position="728"/>
    </location>
</feature>
<accession>E4TUZ5</accession>
<dbReference type="SUPFAM" id="SSF49313">
    <property type="entry name" value="Cadherin-like"/>
    <property type="match status" value="4"/>
</dbReference>
<keyword evidence="8" id="KW-1185">Reference proteome</keyword>
<evidence type="ECO:0000313" key="7">
    <source>
        <dbReference type="EMBL" id="ADR21100.1"/>
    </source>
</evidence>
<dbReference type="GO" id="GO:0005886">
    <property type="term" value="C:plasma membrane"/>
    <property type="evidence" value="ECO:0007669"/>
    <property type="project" value="TreeGrafter"/>
</dbReference>
<dbReference type="PANTHER" id="PTHR24028">
    <property type="entry name" value="CADHERIN-87A"/>
    <property type="match status" value="1"/>
</dbReference>
<dbReference type="STRING" id="643867.Ftrac_1105"/>
<dbReference type="Proteomes" id="UP000008720">
    <property type="component" value="Chromosome"/>
</dbReference>
<feature type="signal peptide" evidence="5">
    <location>
        <begin position="1"/>
        <end position="21"/>
    </location>
</feature>
<dbReference type="HOGENOM" id="CLU_238478_0_0_10"/>
<evidence type="ECO:0000256" key="1">
    <source>
        <dbReference type="ARBA" id="ARBA00004167"/>
    </source>
</evidence>
<dbReference type="InterPro" id="IPR026444">
    <property type="entry name" value="Secre_tail"/>
</dbReference>
<dbReference type="Gene3D" id="2.60.40.60">
    <property type="entry name" value="Cadherins"/>
    <property type="match status" value="5"/>
</dbReference>
<gene>
    <name evidence="7" type="ordered locus">Ftrac_1105</name>
</gene>
<evidence type="ECO:0000259" key="6">
    <source>
        <dbReference type="PROSITE" id="PS50268"/>
    </source>
</evidence>
<dbReference type="KEGG" id="mtt:Ftrac_1105"/>
<feature type="domain" description="Cadherin" evidence="6">
    <location>
        <begin position="843"/>
        <end position="938"/>
    </location>
</feature>
<keyword evidence="5" id="KW-0732">Signal</keyword>
<dbReference type="InterPro" id="IPR002126">
    <property type="entry name" value="Cadherin-like_dom"/>
</dbReference>
<keyword evidence="3" id="KW-0472">Membrane</keyword>
<feature type="chain" id="PRO_5003188298" evidence="5">
    <location>
        <begin position="22"/>
        <end position="1785"/>
    </location>
</feature>
<feature type="domain" description="Cadherin" evidence="6">
    <location>
        <begin position="735"/>
        <end position="836"/>
    </location>
</feature>
<dbReference type="PROSITE" id="PS50268">
    <property type="entry name" value="CADHERIN_2"/>
    <property type="match status" value="6"/>
</dbReference>
<dbReference type="RefSeq" id="WP_013453251.1">
    <property type="nucleotide sequence ID" value="NC_014759.1"/>
</dbReference>
<dbReference type="GO" id="GO:0007156">
    <property type="term" value="P:homophilic cell adhesion via plasma membrane adhesion molecules"/>
    <property type="evidence" value="ECO:0007669"/>
    <property type="project" value="InterPro"/>
</dbReference>
<dbReference type="PRINTS" id="PR00205">
    <property type="entry name" value="CADHERIN"/>
</dbReference>
<dbReference type="EMBL" id="CP002349">
    <property type="protein sequence ID" value="ADR21100.1"/>
    <property type="molecule type" value="Genomic_DNA"/>
</dbReference>
<dbReference type="InterPro" id="IPR015919">
    <property type="entry name" value="Cadherin-like_sf"/>
</dbReference>
<dbReference type="CDD" id="cd11304">
    <property type="entry name" value="Cadherin_repeat"/>
    <property type="match status" value="4"/>
</dbReference>
<proteinExistence type="predicted"/>
<dbReference type="NCBIfam" id="TIGR04183">
    <property type="entry name" value="Por_Secre_tail"/>
    <property type="match status" value="1"/>
</dbReference>
<name>E4TUZ5_MARTH</name>
<evidence type="ECO:0000313" key="8">
    <source>
        <dbReference type="Proteomes" id="UP000008720"/>
    </source>
</evidence>
<evidence type="ECO:0000256" key="2">
    <source>
        <dbReference type="ARBA" id="ARBA00022692"/>
    </source>
</evidence>
<comment type="subcellular location">
    <subcellularLocation>
        <location evidence="1">Membrane</location>
        <topology evidence="1">Single-pass membrane protein</topology>
    </subcellularLocation>
</comment>
<keyword evidence="3" id="KW-1133">Transmembrane helix</keyword>
<keyword evidence="2" id="KW-0812">Transmembrane</keyword>
<evidence type="ECO:0000256" key="3">
    <source>
        <dbReference type="ARBA" id="ARBA00022989"/>
    </source>
</evidence>
<evidence type="ECO:0000256" key="4">
    <source>
        <dbReference type="ARBA" id="ARBA00023180"/>
    </source>
</evidence>
<organism evidence="7 8">
    <name type="scientific">Marivirga tractuosa (strain ATCC 23168 / DSM 4126 / NBRC 15989 / NCIMB 1408 / VKM B-1430 / H-43)</name>
    <name type="common">Microscilla tractuosa</name>
    <name type="synonym">Flexibacter tractuosus</name>
    <dbReference type="NCBI Taxonomy" id="643867"/>
    <lineage>
        <taxon>Bacteria</taxon>
        <taxon>Pseudomonadati</taxon>
        <taxon>Bacteroidota</taxon>
        <taxon>Cytophagia</taxon>
        <taxon>Cytophagales</taxon>
        <taxon>Marivirgaceae</taxon>
        <taxon>Marivirga</taxon>
    </lineage>
</organism>
<dbReference type="PANTHER" id="PTHR24028:SF316">
    <property type="entry name" value="NEURAL-CADHERIN-LIKE"/>
    <property type="match status" value="1"/>
</dbReference>
<feature type="domain" description="Cadherin" evidence="6">
    <location>
        <begin position="524"/>
        <end position="623"/>
    </location>
</feature>
<feature type="domain" description="Cadherin" evidence="6">
    <location>
        <begin position="1150"/>
        <end position="1256"/>
    </location>
</feature>
<dbReference type="SMART" id="SM00112">
    <property type="entry name" value="CA"/>
    <property type="match status" value="6"/>
</dbReference>
<reference evidence="7 8" key="1">
    <citation type="journal article" date="2011" name="Stand. Genomic Sci.">
        <title>Complete genome sequence of Marivirga tractuosa type strain (H-43).</title>
        <authorList>
            <person name="Pagani I."/>
            <person name="Chertkov O."/>
            <person name="Lapidus A."/>
            <person name="Lucas S."/>
            <person name="Del Rio T.G."/>
            <person name="Tice H."/>
            <person name="Copeland A."/>
            <person name="Cheng J.F."/>
            <person name="Nolan M."/>
            <person name="Saunders E."/>
            <person name="Pitluck S."/>
            <person name="Held B."/>
            <person name="Goodwin L."/>
            <person name="Liolios K."/>
            <person name="Ovchinikova G."/>
            <person name="Ivanova N."/>
            <person name="Mavromatis K."/>
            <person name="Pati A."/>
            <person name="Chen A."/>
            <person name="Palaniappan K."/>
            <person name="Land M."/>
            <person name="Hauser L."/>
            <person name="Jeffries C.D."/>
            <person name="Detter J.C."/>
            <person name="Han C."/>
            <person name="Tapia R."/>
            <person name="Ngatchou-Djao O.D."/>
            <person name="Rohde M."/>
            <person name="Goker M."/>
            <person name="Spring S."/>
            <person name="Sikorski J."/>
            <person name="Woyke T."/>
            <person name="Bristow J."/>
            <person name="Eisen J.A."/>
            <person name="Markowitz V."/>
            <person name="Hugenholtz P."/>
            <person name="Klenk H.P."/>
            <person name="Kyrpides N.C."/>
        </authorList>
    </citation>
    <scope>NUCLEOTIDE SEQUENCE [LARGE SCALE GENOMIC DNA]</scope>
    <source>
        <strain evidence="8">ATCC 23168 / DSM 4126 / NBRC 15989 / NCIMB 1408 / VKM B-1430 / H-43</strain>
    </source>
</reference>
<dbReference type="OrthoDB" id="1097758at2"/>
<dbReference type="GO" id="GO:0005509">
    <property type="term" value="F:calcium ion binding"/>
    <property type="evidence" value="ECO:0007669"/>
    <property type="project" value="InterPro"/>
</dbReference>
<dbReference type="InterPro" id="IPR050174">
    <property type="entry name" value="Protocadherin/Cadherin-CA"/>
</dbReference>
<dbReference type="eggNOG" id="COG2931">
    <property type="taxonomic scope" value="Bacteria"/>
</dbReference>